<keyword evidence="9 13" id="KW-1133">Transmembrane helix</keyword>
<dbReference type="Proteomes" id="UP000238308">
    <property type="component" value="Unassembled WGS sequence"/>
</dbReference>
<reference evidence="15 16" key="1">
    <citation type="submission" date="2018-03" db="EMBL/GenBank/DDBJ databases">
        <title>Genomic Encyclopedia of Type Strains, Phase III (KMG-III): the genomes of soil and plant-associated and newly described type strains.</title>
        <authorList>
            <person name="Whitman W."/>
        </authorList>
    </citation>
    <scope>NUCLEOTIDE SEQUENCE [LARGE SCALE GENOMIC DNA]</scope>
    <source>
        <strain evidence="15 16">MWH-P2sevCIIIb</strain>
    </source>
</reference>
<dbReference type="Gene3D" id="1.20.950.20">
    <property type="entry name" value="Transmembrane di-heme cytochromes, Chain C"/>
    <property type="match status" value="1"/>
</dbReference>
<feature type="transmembrane region" description="Helical" evidence="13">
    <location>
        <begin position="49"/>
        <end position="65"/>
    </location>
</feature>
<evidence type="ECO:0000256" key="11">
    <source>
        <dbReference type="ARBA" id="ARBA00023136"/>
    </source>
</evidence>
<evidence type="ECO:0000256" key="6">
    <source>
        <dbReference type="ARBA" id="ARBA00022692"/>
    </source>
</evidence>
<dbReference type="GO" id="GO:0046872">
    <property type="term" value="F:metal ion binding"/>
    <property type="evidence" value="ECO:0007669"/>
    <property type="project" value="UniProtKB-KW"/>
</dbReference>
<evidence type="ECO:0000256" key="7">
    <source>
        <dbReference type="ARBA" id="ARBA00022723"/>
    </source>
</evidence>
<comment type="subcellular location">
    <subcellularLocation>
        <location evidence="2">Cell membrane</location>
        <topology evidence="2">Multi-pass membrane protein</topology>
    </subcellularLocation>
</comment>
<gene>
    <name evidence="15" type="ORF">BCM14_2955</name>
</gene>
<comment type="cofactor">
    <cofactor evidence="1">
        <name>heme b</name>
        <dbReference type="ChEBI" id="CHEBI:60344"/>
    </cofactor>
</comment>
<keyword evidence="16" id="KW-1185">Reference proteome</keyword>
<dbReference type="PANTHER" id="PTHR30529:SF1">
    <property type="entry name" value="CYTOCHROME B561 HOMOLOG 2"/>
    <property type="match status" value="1"/>
</dbReference>
<dbReference type="AlphaFoldDB" id="A0A2T0XBL1"/>
<keyword evidence="8" id="KW-0249">Electron transport</keyword>
<feature type="transmembrane region" description="Helical" evidence="13">
    <location>
        <begin position="140"/>
        <end position="163"/>
    </location>
</feature>
<feature type="domain" description="Cytochrome b561 bacterial/Ni-hydrogenase" evidence="14">
    <location>
        <begin position="6"/>
        <end position="173"/>
    </location>
</feature>
<evidence type="ECO:0000259" key="14">
    <source>
        <dbReference type="Pfam" id="PF01292"/>
    </source>
</evidence>
<evidence type="ECO:0000256" key="3">
    <source>
        <dbReference type="ARBA" id="ARBA00022448"/>
    </source>
</evidence>
<dbReference type="InterPro" id="IPR016174">
    <property type="entry name" value="Di-haem_cyt_TM"/>
</dbReference>
<evidence type="ECO:0000256" key="2">
    <source>
        <dbReference type="ARBA" id="ARBA00004651"/>
    </source>
</evidence>
<dbReference type="GO" id="GO:0020037">
    <property type="term" value="F:heme binding"/>
    <property type="evidence" value="ECO:0007669"/>
    <property type="project" value="TreeGrafter"/>
</dbReference>
<dbReference type="PANTHER" id="PTHR30529">
    <property type="entry name" value="CYTOCHROME B561"/>
    <property type="match status" value="1"/>
</dbReference>
<evidence type="ECO:0000256" key="4">
    <source>
        <dbReference type="ARBA" id="ARBA00022475"/>
    </source>
</evidence>
<keyword evidence="10" id="KW-0408">Iron</keyword>
<dbReference type="InterPro" id="IPR052168">
    <property type="entry name" value="Cytochrome_b561_oxidase"/>
</dbReference>
<evidence type="ECO:0000313" key="15">
    <source>
        <dbReference type="EMBL" id="PRY96333.1"/>
    </source>
</evidence>
<evidence type="ECO:0000256" key="10">
    <source>
        <dbReference type="ARBA" id="ARBA00023004"/>
    </source>
</evidence>
<comment type="similarity">
    <text evidence="12">Belongs to the cytochrome b561 family.</text>
</comment>
<evidence type="ECO:0000256" key="8">
    <source>
        <dbReference type="ARBA" id="ARBA00022982"/>
    </source>
</evidence>
<proteinExistence type="inferred from homology"/>
<protein>
    <submittedName>
        <fullName evidence="15">Cytochrome b561</fullName>
    </submittedName>
</protein>
<keyword evidence="11 13" id="KW-0472">Membrane</keyword>
<dbReference type="GO" id="GO:0005886">
    <property type="term" value="C:plasma membrane"/>
    <property type="evidence" value="ECO:0007669"/>
    <property type="project" value="UniProtKB-SubCell"/>
</dbReference>
<evidence type="ECO:0000256" key="13">
    <source>
        <dbReference type="SAM" id="Phobius"/>
    </source>
</evidence>
<accession>A0A2T0XBL1</accession>
<evidence type="ECO:0000256" key="5">
    <source>
        <dbReference type="ARBA" id="ARBA00022617"/>
    </source>
</evidence>
<dbReference type="Pfam" id="PF01292">
    <property type="entry name" value="Ni_hydr_CYTB"/>
    <property type="match status" value="1"/>
</dbReference>
<organism evidence="15 16">
    <name type="scientific">Jezberella montanilacus</name>
    <dbReference type="NCBI Taxonomy" id="323426"/>
    <lineage>
        <taxon>Bacteria</taxon>
        <taxon>Pseudomonadati</taxon>
        <taxon>Pseudomonadota</taxon>
        <taxon>Betaproteobacteria</taxon>
        <taxon>Burkholderiales</taxon>
        <taxon>Alcaligenaceae</taxon>
        <taxon>Jezberella</taxon>
    </lineage>
</organism>
<dbReference type="GO" id="GO:0009055">
    <property type="term" value="F:electron transfer activity"/>
    <property type="evidence" value="ECO:0007669"/>
    <property type="project" value="InterPro"/>
</dbReference>
<keyword evidence="5" id="KW-0349">Heme</keyword>
<dbReference type="RefSeq" id="WP_106228768.1">
    <property type="nucleotide sequence ID" value="NZ_PVTV01000018.1"/>
</dbReference>
<keyword evidence="4" id="KW-1003">Cell membrane</keyword>
<keyword evidence="6 13" id="KW-0812">Transmembrane</keyword>
<comment type="caution">
    <text evidence="15">The sequence shown here is derived from an EMBL/GenBank/DDBJ whole genome shotgun (WGS) entry which is preliminary data.</text>
</comment>
<dbReference type="OrthoDB" id="8536275at2"/>
<dbReference type="EMBL" id="PVTV01000018">
    <property type="protein sequence ID" value="PRY96333.1"/>
    <property type="molecule type" value="Genomic_DNA"/>
</dbReference>
<name>A0A2T0XBL1_9BURK</name>
<evidence type="ECO:0000256" key="12">
    <source>
        <dbReference type="ARBA" id="ARBA00037975"/>
    </source>
</evidence>
<feature type="transmembrane region" description="Helical" evidence="13">
    <location>
        <begin position="91"/>
        <end position="109"/>
    </location>
</feature>
<evidence type="ECO:0000256" key="9">
    <source>
        <dbReference type="ARBA" id="ARBA00022989"/>
    </source>
</evidence>
<dbReference type="InterPro" id="IPR011577">
    <property type="entry name" value="Cyt_b561_bac/Ni-Hgenase"/>
</dbReference>
<evidence type="ECO:0000256" key="1">
    <source>
        <dbReference type="ARBA" id="ARBA00001970"/>
    </source>
</evidence>
<dbReference type="GO" id="GO:0022904">
    <property type="term" value="P:respiratory electron transport chain"/>
    <property type="evidence" value="ECO:0007669"/>
    <property type="project" value="InterPro"/>
</dbReference>
<evidence type="ECO:0000313" key="16">
    <source>
        <dbReference type="Proteomes" id="UP000238308"/>
    </source>
</evidence>
<dbReference type="SUPFAM" id="SSF81342">
    <property type="entry name" value="Transmembrane di-heme cytochromes"/>
    <property type="match status" value="1"/>
</dbReference>
<feature type="transmembrane region" description="Helical" evidence="13">
    <location>
        <begin position="12"/>
        <end position="29"/>
    </location>
</feature>
<sequence>MNTTTVYDSKAIFYHWVSAALILTLWLLGENLDFFAKGDPRVFARSTHIALGFVLAIILALRLKWKIGGATKLPQAVPGLIGKLAVGTHHIFYLLIACIIAVGVAAVWVRGDNIFNLFKVPAFDPSNKQLREEVVDLHGLLANALLILAAGHSLLAIWHHVILKDGVLKRMWPNLK</sequence>
<keyword evidence="7" id="KW-0479">Metal-binding</keyword>
<keyword evidence="3" id="KW-0813">Transport</keyword>